<keyword evidence="5" id="KW-0472">Membrane</keyword>
<protein>
    <submittedName>
        <fullName evidence="8">Family with sequence similarity 210 member A</fullName>
    </submittedName>
</protein>
<feature type="compositionally biased region" description="Pro residues" evidence="6">
    <location>
        <begin position="88"/>
        <end position="97"/>
    </location>
</feature>
<dbReference type="Gene3D" id="6.10.140.1430">
    <property type="match status" value="2"/>
</dbReference>
<feature type="domain" description="DUF1279" evidence="7">
    <location>
        <begin position="340"/>
        <end position="426"/>
    </location>
</feature>
<dbReference type="GO" id="GO:0005739">
    <property type="term" value="C:mitochondrion"/>
    <property type="evidence" value="ECO:0007669"/>
    <property type="project" value="TreeGrafter"/>
</dbReference>
<dbReference type="AlphaFoldDB" id="A0A7M4EJF2"/>
<feature type="compositionally biased region" description="Pro residues" evidence="6">
    <location>
        <begin position="105"/>
        <end position="115"/>
    </location>
</feature>
<organism evidence="8 9">
    <name type="scientific">Crocodylus porosus</name>
    <name type="common">Saltwater crocodile</name>
    <name type="synonym">Estuarine crocodile</name>
    <dbReference type="NCBI Taxonomy" id="8502"/>
    <lineage>
        <taxon>Eukaryota</taxon>
        <taxon>Metazoa</taxon>
        <taxon>Chordata</taxon>
        <taxon>Craniata</taxon>
        <taxon>Vertebrata</taxon>
        <taxon>Euteleostomi</taxon>
        <taxon>Archelosauria</taxon>
        <taxon>Archosauria</taxon>
        <taxon>Crocodylia</taxon>
        <taxon>Longirostres</taxon>
        <taxon>Crocodylidae</taxon>
        <taxon>Crocodylus</taxon>
    </lineage>
</organism>
<keyword evidence="4" id="KW-0175">Coiled coil</keyword>
<dbReference type="PANTHER" id="PTHR21377:SF1">
    <property type="entry name" value="PROTEIN FAM210A"/>
    <property type="match status" value="1"/>
</dbReference>
<dbReference type="PANTHER" id="PTHR21377">
    <property type="entry name" value="PROTEIN FAM210B, MITOCHONDRIAL"/>
    <property type="match status" value="1"/>
</dbReference>
<dbReference type="Proteomes" id="UP000594220">
    <property type="component" value="Unplaced"/>
</dbReference>
<evidence type="ECO:0000313" key="9">
    <source>
        <dbReference type="Proteomes" id="UP000594220"/>
    </source>
</evidence>
<evidence type="ECO:0000259" key="7">
    <source>
        <dbReference type="Pfam" id="PF06916"/>
    </source>
</evidence>
<evidence type="ECO:0000256" key="4">
    <source>
        <dbReference type="ARBA" id="ARBA00023054"/>
    </source>
</evidence>
<keyword evidence="9" id="KW-1185">Reference proteome</keyword>
<feature type="region of interest" description="Disordered" evidence="6">
    <location>
        <begin position="58"/>
        <end position="126"/>
    </location>
</feature>
<dbReference type="GO" id="GO:0016020">
    <property type="term" value="C:membrane"/>
    <property type="evidence" value="ECO:0007669"/>
    <property type="project" value="UniProtKB-SubCell"/>
</dbReference>
<reference evidence="8" key="1">
    <citation type="submission" date="2025-08" db="UniProtKB">
        <authorList>
            <consortium name="Ensembl"/>
        </authorList>
    </citation>
    <scope>IDENTIFICATION</scope>
</reference>
<evidence type="ECO:0000256" key="6">
    <source>
        <dbReference type="SAM" id="MobiDB-lite"/>
    </source>
</evidence>
<evidence type="ECO:0000256" key="3">
    <source>
        <dbReference type="ARBA" id="ARBA00022989"/>
    </source>
</evidence>
<evidence type="ECO:0000256" key="1">
    <source>
        <dbReference type="ARBA" id="ARBA00004167"/>
    </source>
</evidence>
<accession>A0A7M4EJF2</accession>
<dbReference type="GeneTree" id="ENSGT00940000156554"/>
<proteinExistence type="predicted"/>
<evidence type="ECO:0000256" key="2">
    <source>
        <dbReference type="ARBA" id="ARBA00022692"/>
    </source>
</evidence>
<feature type="compositionally biased region" description="Basic and acidic residues" evidence="6">
    <location>
        <begin position="296"/>
        <end position="319"/>
    </location>
</feature>
<evidence type="ECO:0000256" key="5">
    <source>
        <dbReference type="ARBA" id="ARBA00023136"/>
    </source>
</evidence>
<sequence length="532" mass="58416">MGRGHGRCGPTVPCGWVGADFVTSRWVYWVRGGPTRPLPLCAAAEEALQSGCDRVSASTPLPSPHLCRGRRRAPPPPVARRNGSLSPAPRPPAPPLTARPRGAASPPPPSSPPIGPSGAAPRCAHRAGSADIVCGSDARRMRTLETSPPVRSGDQWEVCGGEGGPRPHAGLPGSLARGMRSALGWGRGGAGLALAHVDLGRGGSRESSGRNDGISSRNCSQLSPFIKIPRNLIQTMFQPVHRTCWVLHRTNIYQCLKGKPVLPWTRCLRKQCLHASAALFILNKSKPLRMFSSQPEDARHKELKEESPLNPSRDAHKGGAAEPSSLEADPLEDKSLGLVQRFKKILKQYGKVVIPVHVLTYSIWFGSFYYAAMQGMNVVPILEALGLPENIISFLKNSETGNVLTAYTLCKIASPARYIVTLGGTSITIKYLRKYGYLSRPPPVKGYLHDRMEETKELLSGKMEETKDKITEKMEETRDKITEKMEETKGKITEKMEETKDKITEKMEETKDKITEKIQETKEKVSFKKRNE</sequence>
<comment type="subcellular location">
    <subcellularLocation>
        <location evidence="1">Membrane</location>
        <topology evidence="1">Single-pass membrane protein</topology>
    </subcellularLocation>
</comment>
<feature type="region of interest" description="Disordered" evidence="6">
    <location>
        <begin position="293"/>
        <end position="327"/>
    </location>
</feature>
<feature type="region of interest" description="Disordered" evidence="6">
    <location>
        <begin position="472"/>
        <end position="507"/>
    </location>
</feature>
<gene>
    <name evidence="8" type="primary">FAM210A</name>
</gene>
<dbReference type="InterPro" id="IPR045866">
    <property type="entry name" value="FAM210A/B-like"/>
</dbReference>
<reference evidence="8" key="2">
    <citation type="submission" date="2025-09" db="UniProtKB">
        <authorList>
            <consortium name="Ensembl"/>
        </authorList>
    </citation>
    <scope>IDENTIFICATION</scope>
</reference>
<dbReference type="Pfam" id="PF06916">
    <property type="entry name" value="FAM210A-B_dom"/>
    <property type="match status" value="1"/>
</dbReference>
<evidence type="ECO:0000313" key="8">
    <source>
        <dbReference type="Ensembl" id="ENSCPRP00005010662.1"/>
    </source>
</evidence>
<dbReference type="SUPFAM" id="SSF47162">
    <property type="entry name" value="Apolipoprotein"/>
    <property type="match status" value="1"/>
</dbReference>
<dbReference type="Ensembl" id="ENSCPRT00005012569.1">
    <property type="protein sequence ID" value="ENSCPRP00005010662.1"/>
    <property type="gene ID" value="ENSCPRG00005007619.1"/>
</dbReference>
<keyword evidence="2" id="KW-0812">Transmembrane</keyword>
<dbReference type="InterPro" id="IPR009688">
    <property type="entry name" value="FAM210A/B-like_dom"/>
</dbReference>
<keyword evidence="3" id="KW-1133">Transmembrane helix</keyword>
<name>A0A7M4EJF2_CROPO</name>